<dbReference type="EMBL" id="JACYFG010000040">
    <property type="protein sequence ID" value="MBD5781323.1"/>
    <property type="molecule type" value="Genomic_DNA"/>
</dbReference>
<dbReference type="PANTHER" id="PTHR43133:SF25">
    <property type="entry name" value="RNA POLYMERASE SIGMA FACTOR RFAY-RELATED"/>
    <property type="match status" value="1"/>
</dbReference>
<dbReference type="GO" id="GO:0003677">
    <property type="term" value="F:DNA binding"/>
    <property type="evidence" value="ECO:0007669"/>
    <property type="project" value="InterPro"/>
</dbReference>
<dbReference type="SUPFAM" id="SSF88946">
    <property type="entry name" value="Sigma2 domain of RNA polymerase sigma factors"/>
    <property type="match status" value="1"/>
</dbReference>
<gene>
    <name evidence="6" type="ORF">IEN85_17615</name>
</gene>
<dbReference type="InterPro" id="IPR007627">
    <property type="entry name" value="RNA_pol_sigma70_r2"/>
</dbReference>
<keyword evidence="2" id="KW-0805">Transcription regulation</keyword>
<dbReference type="InterPro" id="IPR039425">
    <property type="entry name" value="RNA_pol_sigma-70-like"/>
</dbReference>
<proteinExistence type="inferred from homology"/>
<dbReference type="Gene3D" id="1.10.1740.10">
    <property type="match status" value="1"/>
</dbReference>
<organism evidence="6 7">
    <name type="scientific">Pelagicoccus enzymogenes</name>
    <dbReference type="NCBI Taxonomy" id="2773457"/>
    <lineage>
        <taxon>Bacteria</taxon>
        <taxon>Pseudomonadati</taxon>
        <taxon>Verrucomicrobiota</taxon>
        <taxon>Opitutia</taxon>
        <taxon>Puniceicoccales</taxon>
        <taxon>Pelagicoccaceae</taxon>
        <taxon>Pelagicoccus</taxon>
    </lineage>
</organism>
<dbReference type="CDD" id="cd06171">
    <property type="entry name" value="Sigma70_r4"/>
    <property type="match status" value="1"/>
</dbReference>
<dbReference type="Pfam" id="PF08281">
    <property type="entry name" value="Sigma70_r4_2"/>
    <property type="match status" value="1"/>
</dbReference>
<dbReference type="Gene3D" id="1.10.10.10">
    <property type="entry name" value="Winged helix-like DNA-binding domain superfamily/Winged helix DNA-binding domain"/>
    <property type="match status" value="1"/>
</dbReference>
<dbReference type="InterPro" id="IPR013325">
    <property type="entry name" value="RNA_pol_sigma_r2"/>
</dbReference>
<evidence type="ECO:0000256" key="4">
    <source>
        <dbReference type="ARBA" id="ARBA00023163"/>
    </source>
</evidence>
<keyword evidence="4" id="KW-0804">Transcription</keyword>
<name>A0A927FDB4_9BACT</name>
<feature type="domain" description="HTH luxR-type" evidence="5">
    <location>
        <begin position="122"/>
        <end position="149"/>
    </location>
</feature>
<dbReference type="PANTHER" id="PTHR43133">
    <property type="entry name" value="RNA POLYMERASE ECF-TYPE SIGMA FACTO"/>
    <property type="match status" value="1"/>
</dbReference>
<comment type="caution">
    <text evidence="6">The sequence shown here is derived from an EMBL/GenBank/DDBJ whole genome shotgun (WGS) entry which is preliminary data.</text>
</comment>
<dbReference type="Pfam" id="PF04542">
    <property type="entry name" value="Sigma70_r2"/>
    <property type="match status" value="1"/>
</dbReference>
<dbReference type="Proteomes" id="UP000622317">
    <property type="component" value="Unassembled WGS sequence"/>
</dbReference>
<evidence type="ECO:0000256" key="1">
    <source>
        <dbReference type="ARBA" id="ARBA00010641"/>
    </source>
</evidence>
<dbReference type="RefSeq" id="WP_191618421.1">
    <property type="nucleotide sequence ID" value="NZ_JACYFG010000040.1"/>
</dbReference>
<accession>A0A927FDB4</accession>
<dbReference type="AlphaFoldDB" id="A0A927FDB4"/>
<evidence type="ECO:0000256" key="3">
    <source>
        <dbReference type="ARBA" id="ARBA00023082"/>
    </source>
</evidence>
<dbReference type="SUPFAM" id="SSF88659">
    <property type="entry name" value="Sigma3 and sigma4 domains of RNA polymerase sigma factors"/>
    <property type="match status" value="1"/>
</dbReference>
<dbReference type="InterPro" id="IPR013249">
    <property type="entry name" value="RNA_pol_sigma70_r4_t2"/>
</dbReference>
<evidence type="ECO:0000313" key="6">
    <source>
        <dbReference type="EMBL" id="MBD5781323.1"/>
    </source>
</evidence>
<sequence length="172" mass="19635">MKSNIESSPVQAASELIRQGRNYAYGFTRNSHDAEDLAQQAWLKLVQKYGEVTDRRLLYRAIRNLFIDGVRRSKIVQFDSLEDRDFAIGREQSFGANTDIDSLLSVLSDNERTYLRMNVVEGYTASEIAERTGVPRGTILSHTHRARKKLHKHFESEFNDTAEQEAELAVAV</sequence>
<keyword evidence="3" id="KW-0731">Sigma factor</keyword>
<keyword evidence="7" id="KW-1185">Reference proteome</keyword>
<reference evidence="6" key="1">
    <citation type="submission" date="2020-09" db="EMBL/GenBank/DDBJ databases">
        <title>Pelagicoccus enzymogenes sp. nov. with an EPS production, isolated from marine sediment.</title>
        <authorList>
            <person name="Feng X."/>
        </authorList>
    </citation>
    <scope>NUCLEOTIDE SEQUENCE</scope>
    <source>
        <strain evidence="6">NFK12</strain>
    </source>
</reference>
<evidence type="ECO:0000313" key="7">
    <source>
        <dbReference type="Proteomes" id="UP000622317"/>
    </source>
</evidence>
<dbReference type="InterPro" id="IPR000792">
    <property type="entry name" value="Tscrpt_reg_LuxR_C"/>
</dbReference>
<comment type="similarity">
    <text evidence="1">Belongs to the sigma-70 factor family. ECF subfamily.</text>
</comment>
<dbReference type="InterPro" id="IPR014284">
    <property type="entry name" value="RNA_pol_sigma-70_dom"/>
</dbReference>
<dbReference type="InterPro" id="IPR013324">
    <property type="entry name" value="RNA_pol_sigma_r3/r4-like"/>
</dbReference>
<protein>
    <submittedName>
        <fullName evidence="6">RNA polymerase sigma factor</fullName>
    </submittedName>
</protein>
<evidence type="ECO:0000259" key="5">
    <source>
        <dbReference type="PROSITE" id="PS00622"/>
    </source>
</evidence>
<evidence type="ECO:0000256" key="2">
    <source>
        <dbReference type="ARBA" id="ARBA00023015"/>
    </source>
</evidence>
<dbReference type="GO" id="GO:0016987">
    <property type="term" value="F:sigma factor activity"/>
    <property type="evidence" value="ECO:0007669"/>
    <property type="project" value="UniProtKB-KW"/>
</dbReference>
<dbReference type="PROSITE" id="PS00622">
    <property type="entry name" value="HTH_LUXR_1"/>
    <property type="match status" value="1"/>
</dbReference>
<dbReference type="GO" id="GO:0006352">
    <property type="term" value="P:DNA-templated transcription initiation"/>
    <property type="evidence" value="ECO:0007669"/>
    <property type="project" value="InterPro"/>
</dbReference>
<dbReference type="InterPro" id="IPR036388">
    <property type="entry name" value="WH-like_DNA-bd_sf"/>
</dbReference>
<dbReference type="NCBIfam" id="TIGR02937">
    <property type="entry name" value="sigma70-ECF"/>
    <property type="match status" value="1"/>
</dbReference>